<gene>
    <name evidence="1" type="ORF">PENTCL1PPCAC_22376</name>
</gene>
<comment type="caution">
    <text evidence="1">The sequence shown here is derived from an EMBL/GenBank/DDBJ whole genome shotgun (WGS) entry which is preliminary data.</text>
</comment>
<dbReference type="Proteomes" id="UP001432027">
    <property type="component" value="Unassembled WGS sequence"/>
</dbReference>
<accession>A0AAV5U090</accession>
<sequence>LSSSNHSHPFHFSRAVMSRSATRSIVTASTARSSSVASSNASSIDDISSLCDQLHINHSLRDVSVGSTRRGISLIWSHHSVDPTDDRSVSTEESVFSSRYGLGRRWEENSLVPILKKRREVMFDVKQDIQEVEFEGTNRSHEKKGERGTTNLWRKYGALKKLKTVGGYAPKDYKDSKGRTFEFFSEKSRLPAPPNGPELTLNRDKKNPSVVACVKIGDRPAAEEAQLVAKEVDSMVQRMSIEDYINVKRENGKKKNTVAAKLNRSGVSGLFRRFSGTNTNSKRGGE</sequence>
<dbReference type="EMBL" id="BTSX01000005">
    <property type="protein sequence ID" value="GMT00202.1"/>
    <property type="molecule type" value="Genomic_DNA"/>
</dbReference>
<feature type="non-terminal residue" evidence="1">
    <location>
        <position position="1"/>
    </location>
</feature>
<protein>
    <submittedName>
        <fullName evidence="1">Uncharacterized protein</fullName>
    </submittedName>
</protein>
<evidence type="ECO:0000313" key="1">
    <source>
        <dbReference type="EMBL" id="GMT00202.1"/>
    </source>
</evidence>
<evidence type="ECO:0000313" key="2">
    <source>
        <dbReference type="Proteomes" id="UP001432027"/>
    </source>
</evidence>
<reference evidence="1" key="1">
    <citation type="submission" date="2023-10" db="EMBL/GenBank/DDBJ databases">
        <title>Genome assembly of Pristionchus species.</title>
        <authorList>
            <person name="Yoshida K."/>
            <person name="Sommer R.J."/>
        </authorList>
    </citation>
    <scope>NUCLEOTIDE SEQUENCE</scope>
    <source>
        <strain evidence="1">RS0144</strain>
    </source>
</reference>
<proteinExistence type="predicted"/>
<dbReference type="AlphaFoldDB" id="A0AAV5U090"/>
<organism evidence="1 2">
    <name type="scientific">Pristionchus entomophagus</name>
    <dbReference type="NCBI Taxonomy" id="358040"/>
    <lineage>
        <taxon>Eukaryota</taxon>
        <taxon>Metazoa</taxon>
        <taxon>Ecdysozoa</taxon>
        <taxon>Nematoda</taxon>
        <taxon>Chromadorea</taxon>
        <taxon>Rhabditida</taxon>
        <taxon>Rhabditina</taxon>
        <taxon>Diplogasteromorpha</taxon>
        <taxon>Diplogasteroidea</taxon>
        <taxon>Neodiplogasteridae</taxon>
        <taxon>Pristionchus</taxon>
    </lineage>
</organism>
<keyword evidence="2" id="KW-1185">Reference proteome</keyword>
<name>A0AAV5U090_9BILA</name>